<protein>
    <submittedName>
        <fullName evidence="1">Uncharacterized protein</fullName>
    </submittedName>
</protein>
<evidence type="ECO:0000313" key="1">
    <source>
        <dbReference type="EMBL" id="MBB2205549.1"/>
    </source>
</evidence>
<dbReference type="AlphaFoldDB" id="A0A7W4KEK8"/>
<dbReference type="EMBL" id="JABEQK010000007">
    <property type="protein sequence ID" value="MBB2205549.1"/>
    <property type="molecule type" value="Genomic_DNA"/>
</dbReference>
<name>A0A7W4KEK8_9PROT</name>
<accession>A0A7W4KEK8</accession>
<organism evidence="1 2">
    <name type="scientific">Gluconacetobacter takamatsuzukensis</name>
    <dbReference type="NCBI Taxonomy" id="1286190"/>
    <lineage>
        <taxon>Bacteria</taxon>
        <taxon>Pseudomonadati</taxon>
        <taxon>Pseudomonadota</taxon>
        <taxon>Alphaproteobacteria</taxon>
        <taxon>Acetobacterales</taxon>
        <taxon>Acetobacteraceae</taxon>
        <taxon>Gluconacetobacter</taxon>
    </lineage>
</organism>
<dbReference type="Proteomes" id="UP000540556">
    <property type="component" value="Unassembled WGS sequence"/>
</dbReference>
<dbReference type="RefSeq" id="WP_182950068.1">
    <property type="nucleotide sequence ID" value="NZ_JABEQK010000007.1"/>
</dbReference>
<comment type="caution">
    <text evidence="1">The sequence shown here is derived from an EMBL/GenBank/DDBJ whole genome shotgun (WGS) entry which is preliminary data.</text>
</comment>
<proteinExistence type="predicted"/>
<keyword evidence="2" id="KW-1185">Reference proteome</keyword>
<reference evidence="1 2" key="1">
    <citation type="submission" date="2020-04" db="EMBL/GenBank/DDBJ databases">
        <title>Description of novel Gluconacetobacter.</title>
        <authorList>
            <person name="Sombolestani A."/>
        </authorList>
    </citation>
    <scope>NUCLEOTIDE SEQUENCE [LARGE SCALE GENOMIC DNA]</scope>
    <source>
        <strain evidence="1 2">LMG 27800</strain>
    </source>
</reference>
<evidence type="ECO:0000313" key="2">
    <source>
        <dbReference type="Proteomes" id="UP000540556"/>
    </source>
</evidence>
<sequence>MSQERMDAIAAAGFKAQNIATLLVWAGNAAGQVCFEPTRERLSALGCAIQWAGGELSRLSDEITTGIDELEAQSWAP</sequence>
<gene>
    <name evidence="1" type="ORF">HLH27_11030</name>
</gene>